<evidence type="ECO:0000256" key="1">
    <source>
        <dbReference type="SAM" id="SignalP"/>
    </source>
</evidence>
<dbReference type="PROSITE" id="PS51257">
    <property type="entry name" value="PROKAR_LIPOPROTEIN"/>
    <property type="match status" value="1"/>
</dbReference>
<evidence type="ECO:0000313" key="3">
    <source>
        <dbReference type="EMBL" id="MDF2259982.1"/>
    </source>
</evidence>
<dbReference type="Proteomes" id="UP001220022">
    <property type="component" value="Unassembled WGS sequence"/>
</dbReference>
<organism evidence="3 4">
    <name type="scientific">Streptantibioticus ferralitis</name>
    <dbReference type="NCBI Taxonomy" id="236510"/>
    <lineage>
        <taxon>Bacteria</taxon>
        <taxon>Bacillati</taxon>
        <taxon>Actinomycetota</taxon>
        <taxon>Actinomycetes</taxon>
        <taxon>Kitasatosporales</taxon>
        <taxon>Streptomycetaceae</taxon>
        <taxon>Streptantibioticus</taxon>
    </lineage>
</organism>
<keyword evidence="4" id="KW-1185">Reference proteome</keyword>
<dbReference type="RefSeq" id="WP_275820133.1">
    <property type="nucleotide sequence ID" value="NZ_BAAANM010000003.1"/>
</dbReference>
<evidence type="ECO:0000313" key="4">
    <source>
        <dbReference type="Proteomes" id="UP001220022"/>
    </source>
</evidence>
<evidence type="ECO:0000259" key="2">
    <source>
        <dbReference type="Pfam" id="PF26366"/>
    </source>
</evidence>
<feature type="domain" description="DUF8094" evidence="2">
    <location>
        <begin position="42"/>
        <end position="331"/>
    </location>
</feature>
<sequence length="333" mass="35232">MTARAPLPIRLRRRLSSVAAAALLAPLATGCVTVHGEQAVIPAVRKADAPAALDHFVQVVNDANAKLDPALNAQVETGALGAVDGAGIKARHANSPSGNPGYQPLRFSDTRFLIPRERGWPKWFVADTANSRDSNRWLLVFTRGSVNDPWQASYLSVLSPGQLPDFATDAQGYAVPVPVSGTDLLVQPGELSAQYTAYLQQGDKGSTAFAQGGETSGLRAQRRTQYAPTPQVVTQFADQAADPAQYAPVALRLRDGGALVFFTTRHVMKQTVAKGPVAVKDPNINALMTGKPNKSVTLYKVAEQVVKVPAQSDSGAKVAFLNRIEGVVSASGA</sequence>
<feature type="signal peptide" evidence="1">
    <location>
        <begin position="1"/>
        <end position="30"/>
    </location>
</feature>
<dbReference type="EMBL" id="JARHTQ010000028">
    <property type="protein sequence ID" value="MDF2259982.1"/>
    <property type="molecule type" value="Genomic_DNA"/>
</dbReference>
<accession>A0ABT5Z8M0</accession>
<keyword evidence="1" id="KW-0732">Signal</keyword>
<comment type="caution">
    <text evidence="3">The sequence shown here is derived from an EMBL/GenBank/DDBJ whole genome shotgun (WGS) entry which is preliminary data.</text>
</comment>
<gene>
    <name evidence="3" type="ORF">P2L57_30930</name>
</gene>
<name>A0ABT5Z8M0_9ACTN</name>
<protein>
    <recommendedName>
        <fullName evidence="2">DUF8094 domain-containing protein</fullName>
    </recommendedName>
</protein>
<feature type="chain" id="PRO_5047137769" description="DUF8094 domain-containing protein" evidence="1">
    <location>
        <begin position="31"/>
        <end position="333"/>
    </location>
</feature>
<dbReference type="InterPro" id="IPR058407">
    <property type="entry name" value="DUF8094"/>
</dbReference>
<proteinExistence type="predicted"/>
<reference evidence="3 4" key="1">
    <citation type="submission" date="2023-03" db="EMBL/GenBank/DDBJ databases">
        <title>Draft genome sequence of type strain Streptomyces ferralitis JCM 14344.</title>
        <authorList>
            <person name="Klaysubun C."/>
            <person name="Duangmal K."/>
        </authorList>
    </citation>
    <scope>NUCLEOTIDE SEQUENCE [LARGE SCALE GENOMIC DNA]</scope>
    <source>
        <strain evidence="3 4">JCM 14344</strain>
    </source>
</reference>
<dbReference type="Pfam" id="PF26366">
    <property type="entry name" value="DUF8094"/>
    <property type="match status" value="1"/>
</dbReference>